<dbReference type="Pfam" id="PF17196">
    <property type="entry name" value="DUF5133"/>
    <property type="match status" value="1"/>
</dbReference>
<sequence length="174" mass="18022">MASPGDPPSAAALAAQAPPLAERPLGQAPTELWALGLVMAAAPCSAREAKQILLAAAERARITAAQAAEAMVAGSLGLPVPGRVQRALHRAVQAARTPLPHGAFRGVGILPSRLRTEEVLSRLRGCQARLAAAPTDPGTLRAMDDVAYTLCVLMGRPTTHEAVLAAERHLVAQE</sequence>
<organism evidence="1 2">
    <name type="scientific">Streptomyces katrae</name>
    <dbReference type="NCBI Taxonomy" id="68223"/>
    <lineage>
        <taxon>Bacteria</taxon>
        <taxon>Bacillati</taxon>
        <taxon>Actinomycetota</taxon>
        <taxon>Actinomycetes</taxon>
        <taxon>Kitasatosporales</taxon>
        <taxon>Streptomycetaceae</taxon>
        <taxon>Streptomyces</taxon>
    </lineage>
</organism>
<evidence type="ECO:0000313" key="2">
    <source>
        <dbReference type="Proteomes" id="UP001223390"/>
    </source>
</evidence>
<dbReference type="InterPro" id="IPR033457">
    <property type="entry name" value="DUF5133"/>
</dbReference>
<evidence type="ECO:0000313" key="1">
    <source>
        <dbReference type="EMBL" id="MDK9495669.1"/>
    </source>
</evidence>
<protein>
    <submittedName>
        <fullName evidence="1">DUF5133 domain-containing protein</fullName>
    </submittedName>
</protein>
<dbReference type="Proteomes" id="UP001223390">
    <property type="component" value="Unassembled WGS sequence"/>
</dbReference>
<name>A0ABT7GPZ3_9ACTN</name>
<keyword evidence="2" id="KW-1185">Reference proteome</keyword>
<gene>
    <name evidence="1" type="ORF">QEZ40_006698</name>
</gene>
<comment type="caution">
    <text evidence="1">The sequence shown here is derived from an EMBL/GenBank/DDBJ whole genome shotgun (WGS) entry which is preliminary data.</text>
</comment>
<reference evidence="1 2" key="1">
    <citation type="submission" date="2023-05" db="EMBL/GenBank/DDBJ databases">
        <title>Sequencing and Assembly of Streptomyces sp. NP73.</title>
        <authorList>
            <person name="Konwar A.N."/>
            <person name="Saikia K."/>
            <person name="Thakur D."/>
        </authorList>
    </citation>
    <scope>NUCLEOTIDE SEQUENCE [LARGE SCALE GENOMIC DNA]</scope>
    <source>
        <strain evidence="1 2">NP73</strain>
    </source>
</reference>
<dbReference type="EMBL" id="JASITI010000007">
    <property type="protein sequence ID" value="MDK9495669.1"/>
    <property type="molecule type" value="Genomic_DNA"/>
</dbReference>
<dbReference type="RefSeq" id="WP_285341229.1">
    <property type="nucleotide sequence ID" value="NZ_JASITI010000007.1"/>
</dbReference>
<accession>A0ABT7GPZ3</accession>
<proteinExistence type="predicted"/>